<feature type="modified residue" description="4-aspartylphosphate" evidence="5">
    <location>
        <position position="54"/>
    </location>
</feature>
<evidence type="ECO:0000313" key="8">
    <source>
        <dbReference type="Proteomes" id="UP001282284"/>
    </source>
</evidence>
<evidence type="ECO:0000256" key="5">
    <source>
        <dbReference type="PROSITE-ProRule" id="PRU00169"/>
    </source>
</evidence>
<evidence type="ECO:0000256" key="2">
    <source>
        <dbReference type="ARBA" id="ARBA00023015"/>
    </source>
</evidence>
<dbReference type="InterPro" id="IPR011006">
    <property type="entry name" value="CheY-like_superfamily"/>
</dbReference>
<dbReference type="EMBL" id="JAUBDI010000005">
    <property type="protein sequence ID" value="MDW0113004.1"/>
    <property type="molecule type" value="Genomic_DNA"/>
</dbReference>
<evidence type="ECO:0000256" key="3">
    <source>
        <dbReference type="ARBA" id="ARBA00023125"/>
    </source>
</evidence>
<keyword evidence="1" id="KW-0902">Two-component regulatory system</keyword>
<dbReference type="InterPro" id="IPR001789">
    <property type="entry name" value="Sig_transdc_resp-reg_receiver"/>
</dbReference>
<accession>A0ABU4G7Q7</accession>
<dbReference type="Pfam" id="PF00072">
    <property type="entry name" value="Response_reg"/>
    <property type="match status" value="1"/>
</dbReference>
<proteinExistence type="predicted"/>
<dbReference type="Proteomes" id="UP001282284">
    <property type="component" value="Unassembled WGS sequence"/>
</dbReference>
<dbReference type="Pfam" id="PF03704">
    <property type="entry name" value="BTAD"/>
    <property type="match status" value="1"/>
</dbReference>
<keyword evidence="8" id="KW-1185">Reference proteome</keyword>
<dbReference type="SMART" id="SM01043">
    <property type="entry name" value="BTAD"/>
    <property type="match status" value="1"/>
</dbReference>
<dbReference type="PROSITE" id="PS50110">
    <property type="entry name" value="RESPONSE_REGULATORY"/>
    <property type="match status" value="1"/>
</dbReference>
<evidence type="ECO:0000259" key="6">
    <source>
        <dbReference type="PROSITE" id="PS50110"/>
    </source>
</evidence>
<dbReference type="InterPro" id="IPR036388">
    <property type="entry name" value="WH-like_DNA-bd_sf"/>
</dbReference>
<keyword evidence="3" id="KW-0238">DNA-binding</keyword>
<organism evidence="7 8">
    <name type="scientific">Sporosarcina saromensis</name>
    <dbReference type="NCBI Taxonomy" id="359365"/>
    <lineage>
        <taxon>Bacteria</taxon>
        <taxon>Bacillati</taxon>
        <taxon>Bacillota</taxon>
        <taxon>Bacilli</taxon>
        <taxon>Bacillales</taxon>
        <taxon>Caryophanaceae</taxon>
        <taxon>Sporosarcina</taxon>
    </lineage>
</organism>
<keyword evidence="5" id="KW-0597">Phosphoprotein</keyword>
<dbReference type="InterPro" id="IPR011990">
    <property type="entry name" value="TPR-like_helical_dom_sf"/>
</dbReference>
<keyword evidence="4" id="KW-0804">Transcription</keyword>
<sequence length="373" mass="43675">MIRAVIVDDEILALQHLEKLLLKTDQVEIIGMYTNAIDLLKVMKTLNFDVVFLDIEMPKLNGIEFAELIRDWNSAIKIVFVSAYRDYAIEAFELQSIDYLLKPITFDRLHKTVNRIVDQLQTSEKTVLLNETYTLKIICFNEFTVYHHNVPVKWKTAKVKELFAYLFTHLGDHIHRDTLIDNLWPEVEFERAKIQMHTTMSYLRKMLTSMGFSNAITFSNSGYTLSLNRFQCDAHQFERLIGDQHLITKDTFNVFEEIVDQYSGGYLETTGYNWAIPIASEIRQKFLQLLQRLVDFFNENGNLTKTEKYLQLLVLHNPYSEHVIQQLMRHYVTVGNRGEAVRVYHDMKNLLITDFGIPPDEATTKLYESIITR</sequence>
<evidence type="ECO:0000256" key="4">
    <source>
        <dbReference type="ARBA" id="ARBA00023163"/>
    </source>
</evidence>
<dbReference type="Gene3D" id="3.40.50.2300">
    <property type="match status" value="1"/>
</dbReference>
<dbReference type="SUPFAM" id="SSF46894">
    <property type="entry name" value="C-terminal effector domain of the bipartite response regulators"/>
    <property type="match status" value="1"/>
</dbReference>
<dbReference type="InterPro" id="IPR051677">
    <property type="entry name" value="AfsR-DnrI-RedD_regulator"/>
</dbReference>
<feature type="domain" description="Response regulatory" evidence="6">
    <location>
        <begin position="3"/>
        <end position="117"/>
    </location>
</feature>
<dbReference type="SMART" id="SM00448">
    <property type="entry name" value="REC"/>
    <property type="match status" value="1"/>
</dbReference>
<protein>
    <submittedName>
        <fullName evidence="7">Response regulator</fullName>
    </submittedName>
</protein>
<dbReference type="RefSeq" id="WP_317943067.1">
    <property type="nucleotide sequence ID" value="NZ_JAUBDI010000005.1"/>
</dbReference>
<dbReference type="Gene3D" id="1.10.10.10">
    <property type="entry name" value="Winged helix-like DNA-binding domain superfamily/Winged helix DNA-binding domain"/>
    <property type="match status" value="1"/>
</dbReference>
<comment type="caution">
    <text evidence="7">The sequence shown here is derived from an EMBL/GenBank/DDBJ whole genome shotgun (WGS) entry which is preliminary data.</text>
</comment>
<dbReference type="Gene3D" id="1.25.40.10">
    <property type="entry name" value="Tetratricopeptide repeat domain"/>
    <property type="match status" value="1"/>
</dbReference>
<reference evidence="7 8" key="1">
    <citation type="submission" date="2023-06" db="EMBL/GenBank/DDBJ databases">
        <title>Sporosarcina sp. nov., isolated from Korean traditional fermented seafood 'Jeotgal'.</title>
        <authorList>
            <person name="Yang A.I."/>
            <person name="Shin N.-R."/>
        </authorList>
    </citation>
    <scope>NUCLEOTIDE SEQUENCE [LARGE SCALE GENOMIC DNA]</scope>
    <source>
        <strain evidence="7 8">KCTC13119</strain>
    </source>
</reference>
<name>A0ABU4G7Q7_9BACL</name>
<keyword evidence="2" id="KW-0805">Transcription regulation</keyword>
<evidence type="ECO:0000256" key="1">
    <source>
        <dbReference type="ARBA" id="ARBA00023012"/>
    </source>
</evidence>
<dbReference type="SUPFAM" id="SSF52172">
    <property type="entry name" value="CheY-like"/>
    <property type="match status" value="1"/>
</dbReference>
<dbReference type="InterPro" id="IPR005158">
    <property type="entry name" value="BTAD"/>
</dbReference>
<dbReference type="SUPFAM" id="SSF48452">
    <property type="entry name" value="TPR-like"/>
    <property type="match status" value="1"/>
</dbReference>
<dbReference type="PANTHER" id="PTHR35807">
    <property type="entry name" value="TRANSCRIPTIONAL REGULATOR REDD-RELATED"/>
    <property type="match status" value="1"/>
</dbReference>
<dbReference type="InterPro" id="IPR016032">
    <property type="entry name" value="Sig_transdc_resp-reg_C-effctor"/>
</dbReference>
<evidence type="ECO:0000313" key="7">
    <source>
        <dbReference type="EMBL" id="MDW0113004.1"/>
    </source>
</evidence>
<gene>
    <name evidence="7" type="ORF">QT711_07385</name>
</gene>